<sequence length="288" mass="30924">GIFLKLVGVSSLNNKFSTFDSFTILTNPTYILSSTTPSNSKVGASGETIPFQLIITNLGNDVDYVNLPSPELPSGWTGTYTDSSFTLQPSESKTIYLNVKVPENVFGGNNTITSKVSSDQSGQVETLVFTVYIDEKADIDIELVTTAGVVTAGTAGTFKVSLTNNGNTRETLSLKMEGKRSSWFTIFDAQGEAIDSLIMVPGDQVQVSIEVRPPLTQAASDTSGTLNVTLSSDTSKSVKLSLPLEVLKSDLIDDTVVEEEEDSLLPSLGVISTLLIVSLISIFRRKKF</sequence>
<organism evidence="2">
    <name type="scientific">marine metagenome</name>
    <dbReference type="NCBI Taxonomy" id="408172"/>
    <lineage>
        <taxon>unclassified sequences</taxon>
        <taxon>metagenomes</taxon>
        <taxon>ecological metagenomes</taxon>
    </lineage>
</organism>
<name>A0A382FJB5_9ZZZZ</name>
<reference evidence="2" key="1">
    <citation type="submission" date="2018-05" db="EMBL/GenBank/DDBJ databases">
        <authorList>
            <person name="Lanie J.A."/>
            <person name="Ng W.-L."/>
            <person name="Kazmierczak K.M."/>
            <person name="Andrzejewski T.M."/>
            <person name="Davidsen T.M."/>
            <person name="Wayne K.J."/>
            <person name="Tettelin H."/>
            <person name="Glass J.I."/>
            <person name="Rusch D."/>
            <person name="Podicherti R."/>
            <person name="Tsui H.-C.T."/>
            <person name="Winkler M.E."/>
        </authorList>
    </citation>
    <scope>NUCLEOTIDE SEQUENCE</scope>
</reference>
<accession>A0A382FJB5</accession>
<dbReference type="InterPro" id="IPR013783">
    <property type="entry name" value="Ig-like_fold"/>
</dbReference>
<gene>
    <name evidence="2" type="ORF">METZ01_LOCUS215934</name>
</gene>
<dbReference type="PANTHER" id="PTHR39198:SF1">
    <property type="entry name" value="ALPHA-GALACTOSIDASE NEW3 DOMAIN-CONTAINING PROTEIN"/>
    <property type="match status" value="1"/>
</dbReference>
<keyword evidence="1" id="KW-1133">Transmembrane helix</keyword>
<dbReference type="EMBL" id="UINC01050295">
    <property type="protein sequence ID" value="SVB63080.1"/>
    <property type="molecule type" value="Genomic_DNA"/>
</dbReference>
<feature type="transmembrane region" description="Helical" evidence="1">
    <location>
        <begin position="264"/>
        <end position="283"/>
    </location>
</feature>
<evidence type="ECO:0000256" key="1">
    <source>
        <dbReference type="SAM" id="Phobius"/>
    </source>
</evidence>
<keyword evidence="1" id="KW-0812">Transmembrane</keyword>
<evidence type="ECO:0000313" key="2">
    <source>
        <dbReference type="EMBL" id="SVB63080.1"/>
    </source>
</evidence>
<proteinExistence type="predicted"/>
<protein>
    <submittedName>
        <fullName evidence="2">Uncharacterized protein</fullName>
    </submittedName>
</protein>
<dbReference type="PANTHER" id="PTHR39198">
    <property type="entry name" value="HYPOTHETICAL MEMBRANE PROTEIN, CONSERVED"/>
    <property type="match status" value="1"/>
</dbReference>
<dbReference type="Gene3D" id="2.60.40.10">
    <property type="entry name" value="Immunoglobulins"/>
    <property type="match status" value="1"/>
</dbReference>
<dbReference type="AlphaFoldDB" id="A0A382FJB5"/>
<keyword evidence="1" id="KW-0472">Membrane</keyword>
<feature type="non-terminal residue" evidence="2">
    <location>
        <position position="1"/>
    </location>
</feature>